<dbReference type="PANTHER" id="PTHR42834:SF1">
    <property type="entry name" value="ENDONUCLEASE_EXONUCLEASE_PHOSPHATASE FAMILY PROTEIN (AFU_ORTHOLOGUE AFUA_3G09210)"/>
    <property type="match status" value="1"/>
</dbReference>
<evidence type="ECO:0000313" key="2">
    <source>
        <dbReference type="EMBL" id="HEB95071.1"/>
    </source>
</evidence>
<dbReference type="AlphaFoldDB" id="A0A831RKA4"/>
<evidence type="ECO:0000256" key="1">
    <source>
        <dbReference type="SAM" id="SignalP"/>
    </source>
</evidence>
<keyword evidence="1" id="KW-0732">Signal</keyword>
<comment type="caution">
    <text evidence="2">The sequence shown here is derived from an EMBL/GenBank/DDBJ whole genome shotgun (WGS) entry which is preliminary data.</text>
</comment>
<sequence>MEITKPGAPRMGAMLSVTLLLGLAGPAPAQPLPVFINEIHYDNAGRDLDEGVEIAAPAGTLLDGWQLAFYDGRSGKSYATIDLDGTVADAGQGYGFHHVGRSGIQNGAPDGLALVDALGNLVQLLSYEGTFQALNGSAAGVTSQDIGVSEGADTPAGWSLQLTGAMDQPGGFQWTLAESSFGRINTGQTFGRRDDPSPVPEPSPLLLLLAGLPLLRRRSPARPSPAG</sequence>
<dbReference type="EMBL" id="DRKP01000015">
    <property type="protein sequence ID" value="HEB95071.1"/>
    <property type="molecule type" value="Genomic_DNA"/>
</dbReference>
<feature type="chain" id="PRO_5032619352" evidence="1">
    <location>
        <begin position="30"/>
        <end position="227"/>
    </location>
</feature>
<dbReference type="Proteomes" id="UP000886251">
    <property type="component" value="Unassembled WGS sequence"/>
</dbReference>
<name>A0A831RKA4_9GAMM</name>
<gene>
    <name evidence="2" type="ORF">ENI96_01410</name>
</gene>
<protein>
    <submittedName>
        <fullName evidence="2">Lamin tail domain-containing protein</fullName>
    </submittedName>
</protein>
<feature type="signal peptide" evidence="1">
    <location>
        <begin position="1"/>
        <end position="29"/>
    </location>
</feature>
<accession>A0A831RKA4</accession>
<proteinExistence type="predicted"/>
<organism evidence="2">
    <name type="scientific">Sedimenticola thiotaurini</name>
    <dbReference type="NCBI Taxonomy" id="1543721"/>
    <lineage>
        <taxon>Bacteria</taxon>
        <taxon>Pseudomonadati</taxon>
        <taxon>Pseudomonadota</taxon>
        <taxon>Gammaproteobacteria</taxon>
        <taxon>Chromatiales</taxon>
        <taxon>Sedimenticolaceae</taxon>
        <taxon>Sedimenticola</taxon>
    </lineage>
</organism>
<reference evidence="2" key="1">
    <citation type="journal article" date="2020" name="mSystems">
        <title>Genome- and Community-Level Interaction Insights into Carbon Utilization and Element Cycling Functions of Hydrothermarchaeota in Hydrothermal Sediment.</title>
        <authorList>
            <person name="Zhou Z."/>
            <person name="Liu Y."/>
            <person name="Xu W."/>
            <person name="Pan J."/>
            <person name="Luo Z.H."/>
            <person name="Li M."/>
        </authorList>
    </citation>
    <scope>NUCLEOTIDE SEQUENCE [LARGE SCALE GENOMIC DNA]</scope>
    <source>
        <strain evidence="2">HyVt-443</strain>
    </source>
</reference>
<dbReference type="PANTHER" id="PTHR42834">
    <property type="entry name" value="ENDONUCLEASE/EXONUCLEASE/PHOSPHATASE FAMILY PROTEIN (AFU_ORTHOLOGUE AFUA_3G09210)"/>
    <property type="match status" value="1"/>
</dbReference>